<proteinExistence type="predicted"/>
<dbReference type="RefSeq" id="WP_024090824.1">
    <property type="nucleotide sequence ID" value="NC_023135.1"/>
</dbReference>
<keyword evidence="4" id="KW-1185">Reference proteome</keyword>
<feature type="transmembrane region" description="Helical" evidence="2">
    <location>
        <begin position="12"/>
        <end position="29"/>
    </location>
</feature>
<feature type="transmembrane region" description="Helical" evidence="2">
    <location>
        <begin position="49"/>
        <end position="72"/>
    </location>
</feature>
<dbReference type="OrthoDB" id="8115457at2"/>
<name>V9VRV3_9RHOB</name>
<dbReference type="STRING" id="999552.METH_13005"/>
<gene>
    <name evidence="3" type="ORF">METH_13005</name>
</gene>
<accession>V9VRV3</accession>
<dbReference type="AlphaFoldDB" id="V9VRV3"/>
<keyword evidence="2" id="KW-0812">Transmembrane</keyword>
<evidence type="ECO:0000313" key="3">
    <source>
        <dbReference type="EMBL" id="AHD01476.1"/>
    </source>
</evidence>
<reference evidence="3 4" key="1">
    <citation type="submission" date="2013-09" db="EMBL/GenBank/DDBJ databases">
        <authorList>
            <consortium name="DOE Joint Genome Institute"/>
            <person name="Klenk H.-P."/>
            <person name="Huntemann M."/>
            <person name="Han J."/>
            <person name="Chen A."/>
            <person name="Kyrpides N."/>
            <person name="Mavromatis K."/>
            <person name="Markowitz V."/>
            <person name="Palaniappan K."/>
            <person name="Ivanova N."/>
            <person name="Schaumberg A."/>
            <person name="Pati A."/>
            <person name="Liolios K."/>
            <person name="Nordberg H.P."/>
            <person name="Cantor M.N."/>
            <person name="Hua S.X."/>
            <person name="Woyke T."/>
        </authorList>
    </citation>
    <scope>NUCLEOTIDE SEQUENCE [LARGE SCALE GENOMIC DNA]</scope>
    <source>
        <strain evidence="3 4">DSM 14336</strain>
    </source>
</reference>
<dbReference type="KEGG" id="lmd:METH_13005"/>
<organism evidence="3 4">
    <name type="scientific">Leisingera methylohalidivorans DSM 14336</name>
    <dbReference type="NCBI Taxonomy" id="999552"/>
    <lineage>
        <taxon>Bacteria</taxon>
        <taxon>Pseudomonadati</taxon>
        <taxon>Pseudomonadota</taxon>
        <taxon>Alphaproteobacteria</taxon>
        <taxon>Rhodobacterales</taxon>
        <taxon>Roseobacteraceae</taxon>
        <taxon>Leisingera</taxon>
    </lineage>
</organism>
<evidence type="ECO:0000313" key="4">
    <source>
        <dbReference type="Proteomes" id="UP000018780"/>
    </source>
</evidence>
<feature type="region of interest" description="Disordered" evidence="1">
    <location>
        <begin position="77"/>
        <end position="109"/>
    </location>
</feature>
<dbReference type="HOGENOM" id="CLU_155158_0_0_5"/>
<dbReference type="PATRIC" id="fig|999552.6.peg.2593"/>
<keyword evidence="2" id="KW-1133">Transmembrane helix</keyword>
<evidence type="ECO:0000256" key="1">
    <source>
        <dbReference type="SAM" id="MobiDB-lite"/>
    </source>
</evidence>
<keyword evidence="2" id="KW-0472">Membrane</keyword>
<dbReference type="Proteomes" id="UP000018780">
    <property type="component" value="Chromosome"/>
</dbReference>
<dbReference type="EMBL" id="CP006773">
    <property type="protein sequence ID" value="AHD01476.1"/>
    <property type="molecule type" value="Genomic_DNA"/>
</dbReference>
<sequence>MPELVKMYIRNVVIGFGIAAVFVAMLLWFDVMNLWALVSGSDTGLLAVFMLWFMHGIVFAGVQFGWAVMAMAEKDGGPRRGTPVVKEFQPVRVPADQPSQRQRQLRSRR</sequence>
<protein>
    <submittedName>
        <fullName evidence="3">Uncharacterized protein</fullName>
    </submittedName>
</protein>
<evidence type="ECO:0000256" key="2">
    <source>
        <dbReference type="SAM" id="Phobius"/>
    </source>
</evidence>